<gene>
    <name evidence="2" type="ORF">EVAR_38325_1</name>
</gene>
<sequence>MKEFILSMRAEPQAEPTAFPIPQSGGRSLPSVPAPNVGPAAAPPRTKECRRGVIDDSSDKQPSPRISFHLPKTTAGARRGACFSKLSREISRIAKRGGRRSTSSENGICYHYADCVLSEWNYKMGVLKMFIDNLFCFQLPPGRVNDRYATSLQLYFIVSQILSLVMHTPNSPQSFPLSATRPPRYIRINFSQELQVFSPNFDLPLAKTARLVISIQNIIYGETTLGEVDDSSRAATRHEDDYENVLEIKLMT</sequence>
<evidence type="ECO:0000313" key="3">
    <source>
        <dbReference type="Proteomes" id="UP000299102"/>
    </source>
</evidence>
<protein>
    <submittedName>
        <fullName evidence="2">Uncharacterized protein</fullName>
    </submittedName>
</protein>
<feature type="compositionally biased region" description="Low complexity" evidence="1">
    <location>
        <begin position="30"/>
        <end position="44"/>
    </location>
</feature>
<evidence type="ECO:0000256" key="1">
    <source>
        <dbReference type="SAM" id="MobiDB-lite"/>
    </source>
</evidence>
<evidence type="ECO:0000313" key="2">
    <source>
        <dbReference type="EMBL" id="GBP58263.1"/>
    </source>
</evidence>
<proteinExistence type="predicted"/>
<comment type="caution">
    <text evidence="2">The sequence shown here is derived from an EMBL/GenBank/DDBJ whole genome shotgun (WGS) entry which is preliminary data.</text>
</comment>
<dbReference type="EMBL" id="BGZK01000731">
    <property type="protein sequence ID" value="GBP58263.1"/>
    <property type="molecule type" value="Genomic_DNA"/>
</dbReference>
<dbReference type="Proteomes" id="UP000299102">
    <property type="component" value="Unassembled WGS sequence"/>
</dbReference>
<dbReference type="AlphaFoldDB" id="A0A4C1X544"/>
<feature type="compositionally biased region" description="Basic and acidic residues" evidence="1">
    <location>
        <begin position="45"/>
        <end position="59"/>
    </location>
</feature>
<reference evidence="2 3" key="1">
    <citation type="journal article" date="2019" name="Commun. Biol.">
        <title>The bagworm genome reveals a unique fibroin gene that provides high tensile strength.</title>
        <authorList>
            <person name="Kono N."/>
            <person name="Nakamura H."/>
            <person name="Ohtoshi R."/>
            <person name="Tomita M."/>
            <person name="Numata K."/>
            <person name="Arakawa K."/>
        </authorList>
    </citation>
    <scope>NUCLEOTIDE SEQUENCE [LARGE SCALE GENOMIC DNA]</scope>
</reference>
<name>A0A4C1X544_EUMVA</name>
<accession>A0A4C1X544</accession>
<keyword evidence="3" id="KW-1185">Reference proteome</keyword>
<feature type="region of interest" description="Disordered" evidence="1">
    <location>
        <begin position="1"/>
        <end position="65"/>
    </location>
</feature>
<organism evidence="2 3">
    <name type="scientific">Eumeta variegata</name>
    <name type="common">Bagworm moth</name>
    <name type="synonym">Eumeta japonica</name>
    <dbReference type="NCBI Taxonomy" id="151549"/>
    <lineage>
        <taxon>Eukaryota</taxon>
        <taxon>Metazoa</taxon>
        <taxon>Ecdysozoa</taxon>
        <taxon>Arthropoda</taxon>
        <taxon>Hexapoda</taxon>
        <taxon>Insecta</taxon>
        <taxon>Pterygota</taxon>
        <taxon>Neoptera</taxon>
        <taxon>Endopterygota</taxon>
        <taxon>Lepidoptera</taxon>
        <taxon>Glossata</taxon>
        <taxon>Ditrysia</taxon>
        <taxon>Tineoidea</taxon>
        <taxon>Psychidae</taxon>
        <taxon>Oiketicinae</taxon>
        <taxon>Eumeta</taxon>
    </lineage>
</organism>